<name>A0A4Y4EVH3_9GAMM</name>
<dbReference type="InterPro" id="IPR011611">
    <property type="entry name" value="PfkB_dom"/>
</dbReference>
<keyword evidence="5 8" id="KW-0067">ATP-binding</keyword>
<dbReference type="GO" id="GO:0044281">
    <property type="term" value="P:small molecule metabolic process"/>
    <property type="evidence" value="ECO:0007669"/>
    <property type="project" value="UniProtKB-ARBA"/>
</dbReference>
<keyword evidence="2 7" id="KW-0808">Transferase</keyword>
<dbReference type="PANTHER" id="PTHR46566">
    <property type="entry name" value="1-PHOSPHOFRUCTOKINASE-RELATED"/>
    <property type="match status" value="1"/>
</dbReference>
<feature type="domain" description="Carbohydrate kinase PfkB" evidence="9">
    <location>
        <begin position="13"/>
        <end position="295"/>
    </location>
</feature>
<dbReference type="PIRSF" id="PIRSF000535">
    <property type="entry name" value="1PFK/6PFK/LacC"/>
    <property type="match status" value="1"/>
</dbReference>
<evidence type="ECO:0000256" key="3">
    <source>
        <dbReference type="ARBA" id="ARBA00022741"/>
    </source>
</evidence>
<keyword evidence="3 8" id="KW-0547">Nucleotide-binding</keyword>
<evidence type="ECO:0000256" key="2">
    <source>
        <dbReference type="ARBA" id="ARBA00022679"/>
    </source>
</evidence>
<comment type="function">
    <text evidence="8">Catalyzes the ATP-dependent phosphorylation of fructose-l-phosphate to fructose-l,6-bisphosphate.</text>
</comment>
<evidence type="ECO:0000256" key="7">
    <source>
        <dbReference type="PIRNR" id="PIRNR000535"/>
    </source>
</evidence>
<dbReference type="GO" id="GO:0005829">
    <property type="term" value="C:cytosol"/>
    <property type="evidence" value="ECO:0007669"/>
    <property type="project" value="TreeGrafter"/>
</dbReference>
<evidence type="ECO:0000256" key="5">
    <source>
        <dbReference type="ARBA" id="ARBA00022840"/>
    </source>
</evidence>
<dbReference type="NCBIfam" id="TIGR03828">
    <property type="entry name" value="pfkB"/>
    <property type="match status" value="1"/>
</dbReference>
<dbReference type="CDD" id="cd01164">
    <property type="entry name" value="FruK_PfkB_like"/>
    <property type="match status" value="1"/>
</dbReference>
<dbReference type="Gene3D" id="3.40.1190.20">
    <property type="match status" value="1"/>
</dbReference>
<sequence length="325" mass="33467">MASLLVVSLNPALDLSVTLEQLTPGRVNRTHHTQLSAAGKGLNVASVLAALGHRVTLSGFLGADNDEAFAQAFASQGIVDACRRLPGETRINVKLAEDDGRVTDINGPGMTIDDAAWRALSDGLAETLGERSAGPRAMIIAGSLPPGVTPPMLAELVELGRDAGLPVWVDTSGPALAAAIDAGATAVKPNEHELAAWLGRRQLAAADYAGAVRRLQQAGVEEAVMSAGAEGVLWFSRRGAWQAIPPEVPVINTVCAGDTLVAALLHGVLEDVPPEAALRLATALSAEAVRHPGVGRLDAADLSQLQRQTRVCRLAEGGDAGGALA</sequence>
<organism evidence="10 11">
    <name type="scientific">Halomonas halmophila</name>
    <dbReference type="NCBI Taxonomy" id="252"/>
    <lineage>
        <taxon>Bacteria</taxon>
        <taxon>Pseudomonadati</taxon>
        <taxon>Pseudomonadota</taxon>
        <taxon>Gammaproteobacteria</taxon>
        <taxon>Oceanospirillales</taxon>
        <taxon>Halomonadaceae</taxon>
        <taxon>Halomonas</taxon>
    </lineage>
</organism>
<dbReference type="InterPro" id="IPR022463">
    <property type="entry name" value="1-PFruKinase"/>
</dbReference>
<protein>
    <recommendedName>
        <fullName evidence="7">Phosphofructokinase</fullName>
    </recommendedName>
</protein>
<dbReference type="OrthoDB" id="9801219at2"/>
<dbReference type="PROSITE" id="PS00583">
    <property type="entry name" value="PFKB_KINASES_1"/>
    <property type="match status" value="1"/>
</dbReference>
<dbReference type="InterPro" id="IPR017583">
    <property type="entry name" value="Tagatose/fructose_Pkinase"/>
</dbReference>
<comment type="caution">
    <text evidence="10">The sequence shown here is derived from an EMBL/GenBank/DDBJ whole genome shotgun (WGS) entry which is preliminary data.</text>
</comment>
<evidence type="ECO:0000256" key="8">
    <source>
        <dbReference type="RuleBase" id="RU369061"/>
    </source>
</evidence>
<evidence type="ECO:0000313" key="10">
    <source>
        <dbReference type="EMBL" id="GED21133.1"/>
    </source>
</evidence>
<dbReference type="InterPro" id="IPR002173">
    <property type="entry name" value="Carboh/pur_kinase_PfkB_CS"/>
</dbReference>
<gene>
    <name evidence="10" type="ORF">HHA01_01100</name>
</gene>
<dbReference type="SUPFAM" id="SSF53613">
    <property type="entry name" value="Ribokinase-like"/>
    <property type="match status" value="1"/>
</dbReference>
<dbReference type="Proteomes" id="UP000319812">
    <property type="component" value="Unassembled WGS sequence"/>
</dbReference>
<proteinExistence type="inferred from homology"/>
<evidence type="ECO:0000313" key="11">
    <source>
        <dbReference type="Proteomes" id="UP000319812"/>
    </source>
</evidence>
<dbReference type="AlphaFoldDB" id="A0A4Y4EVH3"/>
<evidence type="ECO:0000256" key="6">
    <source>
        <dbReference type="ARBA" id="ARBA00047745"/>
    </source>
</evidence>
<evidence type="ECO:0000256" key="4">
    <source>
        <dbReference type="ARBA" id="ARBA00022777"/>
    </source>
</evidence>
<dbReference type="NCBIfam" id="TIGR03168">
    <property type="entry name" value="1-PFK"/>
    <property type="match status" value="1"/>
</dbReference>
<comment type="catalytic activity">
    <reaction evidence="6 8">
        <text>beta-D-fructose 1-phosphate + ATP = beta-D-fructose 1,6-bisphosphate + ADP + H(+)</text>
        <dbReference type="Rhea" id="RHEA:14213"/>
        <dbReference type="ChEBI" id="CHEBI:15378"/>
        <dbReference type="ChEBI" id="CHEBI:30616"/>
        <dbReference type="ChEBI" id="CHEBI:32966"/>
        <dbReference type="ChEBI" id="CHEBI:138881"/>
        <dbReference type="ChEBI" id="CHEBI:456216"/>
        <dbReference type="EC" id="2.7.1.56"/>
    </reaction>
</comment>
<evidence type="ECO:0000256" key="1">
    <source>
        <dbReference type="ARBA" id="ARBA00010688"/>
    </source>
</evidence>
<dbReference type="GO" id="GO:0016052">
    <property type="term" value="P:carbohydrate catabolic process"/>
    <property type="evidence" value="ECO:0007669"/>
    <property type="project" value="UniProtKB-ARBA"/>
</dbReference>
<accession>A0A4Y4EVH3</accession>
<reference evidence="10 11" key="1">
    <citation type="submission" date="2019-06" db="EMBL/GenBank/DDBJ databases">
        <title>Whole genome shotgun sequence of Halomonas halmophila NBRC 15537.</title>
        <authorList>
            <person name="Hosoyama A."/>
            <person name="Uohara A."/>
            <person name="Ohji S."/>
            <person name="Ichikawa N."/>
        </authorList>
    </citation>
    <scope>NUCLEOTIDE SEQUENCE [LARGE SCALE GENOMIC DNA]</scope>
    <source>
        <strain evidence="10 11">NBRC 15537</strain>
    </source>
</reference>
<comment type="similarity">
    <text evidence="1 7 8">Belongs to the carbohydrate kinase PfkB family.</text>
</comment>
<dbReference type="FunFam" id="3.40.1190.20:FF:000001">
    <property type="entry name" value="Phosphofructokinase"/>
    <property type="match status" value="1"/>
</dbReference>
<dbReference type="GO" id="GO:0005524">
    <property type="term" value="F:ATP binding"/>
    <property type="evidence" value="ECO:0007669"/>
    <property type="project" value="UniProtKB-UniRule"/>
</dbReference>
<keyword evidence="11" id="KW-1185">Reference proteome</keyword>
<dbReference type="PANTHER" id="PTHR46566:SF5">
    <property type="entry name" value="1-PHOSPHOFRUCTOKINASE"/>
    <property type="match status" value="1"/>
</dbReference>
<dbReference type="InterPro" id="IPR029056">
    <property type="entry name" value="Ribokinase-like"/>
</dbReference>
<evidence type="ECO:0000259" key="9">
    <source>
        <dbReference type="Pfam" id="PF00294"/>
    </source>
</evidence>
<dbReference type="EMBL" id="BJOC01000003">
    <property type="protein sequence ID" value="GED21133.1"/>
    <property type="molecule type" value="Genomic_DNA"/>
</dbReference>
<dbReference type="Pfam" id="PF00294">
    <property type="entry name" value="PfkB"/>
    <property type="match status" value="1"/>
</dbReference>
<dbReference type="GO" id="GO:0008662">
    <property type="term" value="F:1-phosphofructokinase activity"/>
    <property type="evidence" value="ECO:0007669"/>
    <property type="project" value="UniProtKB-UniRule"/>
</dbReference>
<keyword evidence="4 8" id="KW-0418">Kinase</keyword>